<dbReference type="PANTHER" id="PTHR30595">
    <property type="entry name" value="GLPR-RELATED TRANSCRIPTIONAL REPRESSOR"/>
    <property type="match status" value="1"/>
</dbReference>
<dbReference type="EMBL" id="JAAGPU010000002">
    <property type="protein sequence ID" value="NEU03751.1"/>
    <property type="molecule type" value="Genomic_DNA"/>
</dbReference>
<protein>
    <submittedName>
        <fullName evidence="2">ATP-binding protein</fullName>
    </submittedName>
</protein>
<reference evidence="2 3" key="1">
    <citation type="submission" date="2020-02" db="EMBL/GenBank/DDBJ databases">
        <title>Genome assembly of a novel Clostridium senegalense strain.</title>
        <authorList>
            <person name="Gupta T.B."/>
            <person name="Jauregui R."/>
            <person name="Maclean P."/>
            <person name="Nawarathana A."/>
            <person name="Brightwell G."/>
        </authorList>
    </citation>
    <scope>NUCLEOTIDE SEQUENCE [LARGE SCALE GENOMIC DNA]</scope>
    <source>
        <strain evidence="2 3">AGRFS4</strain>
    </source>
</reference>
<comment type="caution">
    <text evidence="2">The sequence shown here is derived from an EMBL/GenBank/DDBJ whole genome shotgun (WGS) entry which is preliminary data.</text>
</comment>
<dbReference type="Proteomes" id="UP000481872">
    <property type="component" value="Unassembled WGS sequence"/>
</dbReference>
<evidence type="ECO:0000259" key="1">
    <source>
        <dbReference type="Pfam" id="PF04326"/>
    </source>
</evidence>
<accession>A0A6M0H1H9</accession>
<proteinExistence type="predicted"/>
<dbReference type="Pfam" id="PF04326">
    <property type="entry name" value="SLFN_AlbA_2"/>
    <property type="match status" value="1"/>
</dbReference>
<keyword evidence="2" id="KW-0547">Nucleotide-binding</keyword>
<keyword evidence="2" id="KW-0067">ATP-binding</keyword>
<dbReference type="Gene3D" id="3.30.565.60">
    <property type="match status" value="1"/>
</dbReference>
<sequence>MDVRKVKTLLKKEEGTKLDFKREIDIYSESGKKELAKDVCAIANSRGGRGYIIIGVEDKSKDIVGVYDERLVEEKIQQIISSRCEPPIPVSLEFVNYKGKRLGVIIIYTSEQRPYQIRENGAFYVRRGSTTDTMRRDEIISMFSSSLSFNIEITPLINSSTKSLMTPRIYRYFKLKGFEFNTSNLEELMEDAGIIYTNKDSGRKLLTLGGALIFSNIPSIYVPQNMIKIINKLGNKKNEVIIIEGNLLNMINKSEEILLKILPKEYPKKTVIEAVNNAIIYRDYSIYNKFIEVILSGKSVVISSPGCLLKTFDSGKVLYGKRNMWLYEKIITLDDRGRFLKRTSGFAIIKKSFRKKGKVHFINDEEKNLFKVVLPGVRNFTNNLLFKNSE</sequence>
<dbReference type="InterPro" id="IPR007421">
    <property type="entry name" value="Schlafen_AlbA_2_dom"/>
</dbReference>
<name>A0A6M0H1H9_9CLOT</name>
<keyword evidence="3" id="KW-1185">Reference proteome</keyword>
<evidence type="ECO:0000313" key="2">
    <source>
        <dbReference type="EMBL" id="NEU03751.1"/>
    </source>
</evidence>
<dbReference type="GO" id="GO:0005524">
    <property type="term" value="F:ATP binding"/>
    <property type="evidence" value="ECO:0007669"/>
    <property type="project" value="UniProtKB-KW"/>
</dbReference>
<evidence type="ECO:0000313" key="3">
    <source>
        <dbReference type="Proteomes" id="UP000481872"/>
    </source>
</evidence>
<dbReference type="AlphaFoldDB" id="A0A6M0H1H9"/>
<dbReference type="InterPro" id="IPR038475">
    <property type="entry name" value="RecG_C_sf"/>
</dbReference>
<gene>
    <name evidence="2" type="ORF">G3M99_02540</name>
</gene>
<dbReference type="Gene3D" id="3.30.950.30">
    <property type="entry name" value="Schlafen, AAA domain"/>
    <property type="match status" value="1"/>
</dbReference>
<dbReference type="RefSeq" id="WP_061994129.1">
    <property type="nucleotide sequence ID" value="NZ_JAAGPU010000002.1"/>
</dbReference>
<feature type="domain" description="Schlafen AlbA-2" evidence="1">
    <location>
        <begin position="14"/>
        <end position="134"/>
    </location>
</feature>
<organism evidence="2 3">
    <name type="scientific">Clostridium senegalense</name>
    <dbReference type="NCBI Taxonomy" id="1465809"/>
    <lineage>
        <taxon>Bacteria</taxon>
        <taxon>Bacillati</taxon>
        <taxon>Bacillota</taxon>
        <taxon>Clostridia</taxon>
        <taxon>Eubacteriales</taxon>
        <taxon>Clostridiaceae</taxon>
        <taxon>Clostridium</taxon>
    </lineage>
</organism>
<dbReference type="InterPro" id="IPR038461">
    <property type="entry name" value="Schlafen_AlbA_2_dom_sf"/>
</dbReference>
<dbReference type="PANTHER" id="PTHR30595:SF6">
    <property type="entry name" value="SCHLAFEN ALBA-2 DOMAIN-CONTAINING PROTEIN"/>
    <property type="match status" value="1"/>
</dbReference>